<proteinExistence type="predicted"/>
<name>A0A062TX97_9PROT</name>
<dbReference type="OrthoDB" id="7206705at2"/>
<reference evidence="1 2" key="1">
    <citation type="submission" date="2013-04" db="EMBL/GenBank/DDBJ databases">
        <title>Hyphomonas sp. T24B3 Genome Sequencing.</title>
        <authorList>
            <person name="Lai Q."/>
            <person name="Shao Z."/>
        </authorList>
    </citation>
    <scope>NUCLEOTIDE SEQUENCE [LARGE SCALE GENOMIC DNA]</scope>
    <source>
        <strain evidence="1 2">T24B3</strain>
    </source>
</reference>
<organism evidence="1 2">
    <name type="scientific">Hyphomonas pacifica</name>
    <dbReference type="NCBI Taxonomy" id="1280941"/>
    <lineage>
        <taxon>Bacteria</taxon>
        <taxon>Pseudomonadati</taxon>
        <taxon>Pseudomonadota</taxon>
        <taxon>Alphaproteobacteria</taxon>
        <taxon>Hyphomonadales</taxon>
        <taxon>Hyphomonadaceae</taxon>
        <taxon>Hyphomonas</taxon>
    </lineage>
</organism>
<dbReference type="Gene3D" id="3.40.1260.10">
    <property type="entry name" value="DsrEFH-like"/>
    <property type="match status" value="1"/>
</dbReference>
<accession>A0A062TX97</accession>
<dbReference type="AlphaFoldDB" id="A0A062TX97"/>
<protein>
    <submittedName>
        <fullName evidence="1">Uncharacterized protein</fullName>
    </submittedName>
</protein>
<accession>A0A328JWG1</accession>
<dbReference type="STRING" id="1280941.HY2_03220"/>
<dbReference type="InterPro" id="IPR027396">
    <property type="entry name" value="DsrEFH-like"/>
</dbReference>
<evidence type="ECO:0000313" key="2">
    <source>
        <dbReference type="Proteomes" id="UP000249123"/>
    </source>
</evidence>
<comment type="caution">
    <text evidence="1">The sequence shown here is derived from an EMBL/GenBank/DDBJ whole genome shotgun (WGS) entry which is preliminary data.</text>
</comment>
<dbReference type="eggNOG" id="COG1416">
    <property type="taxonomic scope" value="Bacteria"/>
</dbReference>
<dbReference type="InterPro" id="IPR003787">
    <property type="entry name" value="Sulphur_relay_DsrE/F-like"/>
</dbReference>
<gene>
    <name evidence="1" type="ORF">HY3_02385</name>
</gene>
<dbReference type="SUPFAM" id="SSF75169">
    <property type="entry name" value="DsrEFH-like"/>
    <property type="match status" value="1"/>
</dbReference>
<dbReference type="Pfam" id="PF02635">
    <property type="entry name" value="DsrE"/>
    <property type="match status" value="1"/>
</dbReference>
<dbReference type="Proteomes" id="UP000249123">
    <property type="component" value="Unassembled WGS sequence"/>
</dbReference>
<dbReference type="RefSeq" id="WP_034827612.1">
    <property type="nucleotide sequence ID" value="NZ_AWFA01000034.1"/>
</dbReference>
<dbReference type="PANTHER" id="PTHR37691">
    <property type="entry name" value="BLR3518 PROTEIN"/>
    <property type="match status" value="1"/>
</dbReference>
<sequence>MTRLSACLFAACALALPALAGPEDFTTGPAIEGYGPVAQVPDATRLSKDSVFKVAFDTSLAAQPGKLNRTLEGAARFLNMHESVGIPASNIKLAIVIHGPAAEDLLDVEGNANAPLIAALHKHRVRIILCGQTAMYKDIRQSDLLPGVEIALSAMTVHAQLQQEGYTLNPF</sequence>
<dbReference type="PANTHER" id="PTHR37691:SF1">
    <property type="entry name" value="BLR3518 PROTEIN"/>
    <property type="match status" value="1"/>
</dbReference>
<evidence type="ECO:0000313" key="1">
    <source>
        <dbReference type="EMBL" id="RAN33217.1"/>
    </source>
</evidence>
<dbReference type="EMBL" id="AWFB01000023">
    <property type="protein sequence ID" value="RAN33217.1"/>
    <property type="molecule type" value="Genomic_DNA"/>
</dbReference>
<keyword evidence="2" id="KW-1185">Reference proteome</keyword>